<evidence type="ECO:0000313" key="4">
    <source>
        <dbReference type="EMBL" id="EMR72219.1"/>
    </source>
</evidence>
<organism evidence="4 5">
    <name type="scientific">Eutypa lata (strain UCR-EL1)</name>
    <name type="common">Grapevine dieback disease fungus</name>
    <name type="synonym">Eutypa armeniacae</name>
    <dbReference type="NCBI Taxonomy" id="1287681"/>
    <lineage>
        <taxon>Eukaryota</taxon>
        <taxon>Fungi</taxon>
        <taxon>Dikarya</taxon>
        <taxon>Ascomycota</taxon>
        <taxon>Pezizomycotina</taxon>
        <taxon>Sordariomycetes</taxon>
        <taxon>Xylariomycetidae</taxon>
        <taxon>Xylariales</taxon>
        <taxon>Diatrypaceae</taxon>
        <taxon>Eutypa</taxon>
    </lineage>
</organism>
<proteinExistence type="predicted"/>
<sequence>MPSIPFSLILLSLTLSLSHEARAAAVLKSPRTMDPSTLSIDRSPTTSSSYPTLTPSVGDSFIVVPSIPPDQEQEQHQPSPPSSPPALAAETATATAEAEAEAEAVDMGNILHELPATTLTPTAIIAAAAAAITDTLPTAPTITPPPPAVDEDAQRAFQEEYGDRFTQTTYWSCQSEGVFKGHCGWHEPIIEVAAAAGAGSGAAPLAAGSGGVVVVAVGVAAVVGGLVFVG</sequence>
<feature type="compositionally biased region" description="Low complexity" evidence="1">
    <location>
        <begin position="43"/>
        <end position="56"/>
    </location>
</feature>
<evidence type="ECO:0000313" key="5">
    <source>
        <dbReference type="Proteomes" id="UP000012174"/>
    </source>
</evidence>
<accession>M7T007</accession>
<reference evidence="5" key="1">
    <citation type="journal article" date="2013" name="Genome Announc.">
        <title>Draft genome sequence of the grapevine dieback fungus Eutypa lata UCR-EL1.</title>
        <authorList>
            <person name="Blanco-Ulate B."/>
            <person name="Rolshausen P.E."/>
            <person name="Cantu D."/>
        </authorList>
    </citation>
    <scope>NUCLEOTIDE SEQUENCE [LARGE SCALE GENOMIC DNA]</scope>
    <source>
        <strain evidence="5">UCR-EL1</strain>
    </source>
</reference>
<evidence type="ECO:0000256" key="2">
    <source>
        <dbReference type="SAM" id="Phobius"/>
    </source>
</evidence>
<keyword evidence="3" id="KW-0732">Signal</keyword>
<dbReference type="EMBL" id="KB705480">
    <property type="protein sequence ID" value="EMR72219.1"/>
    <property type="molecule type" value="Genomic_DNA"/>
</dbReference>
<dbReference type="KEGG" id="ela:UCREL1_692"/>
<keyword evidence="2" id="KW-0472">Membrane</keyword>
<dbReference type="OrthoDB" id="3542181at2759"/>
<gene>
    <name evidence="4" type="ORF">UCREL1_692</name>
</gene>
<dbReference type="Proteomes" id="UP000012174">
    <property type="component" value="Unassembled WGS sequence"/>
</dbReference>
<keyword evidence="2" id="KW-1133">Transmembrane helix</keyword>
<keyword evidence="5" id="KW-1185">Reference proteome</keyword>
<feature type="chain" id="PRO_5004085119" evidence="3">
    <location>
        <begin position="24"/>
        <end position="230"/>
    </location>
</feature>
<feature type="region of interest" description="Disordered" evidence="1">
    <location>
        <begin position="31"/>
        <end position="97"/>
    </location>
</feature>
<dbReference type="AlphaFoldDB" id="M7T007"/>
<dbReference type="eggNOG" id="ENOG502TECI">
    <property type="taxonomic scope" value="Eukaryota"/>
</dbReference>
<feature type="transmembrane region" description="Helical" evidence="2">
    <location>
        <begin position="205"/>
        <end position="229"/>
    </location>
</feature>
<evidence type="ECO:0000256" key="3">
    <source>
        <dbReference type="SAM" id="SignalP"/>
    </source>
</evidence>
<dbReference type="HOGENOM" id="CLU_1204761_0_0_1"/>
<feature type="signal peptide" evidence="3">
    <location>
        <begin position="1"/>
        <end position="23"/>
    </location>
</feature>
<evidence type="ECO:0000256" key="1">
    <source>
        <dbReference type="SAM" id="MobiDB-lite"/>
    </source>
</evidence>
<protein>
    <submittedName>
        <fullName evidence="4">Uncharacterized protein</fullName>
    </submittedName>
</protein>
<keyword evidence="2" id="KW-0812">Transmembrane</keyword>
<name>M7T007_EUTLA</name>
<feature type="compositionally biased region" description="Low complexity" evidence="1">
    <location>
        <begin position="85"/>
        <end position="97"/>
    </location>
</feature>